<dbReference type="InterPro" id="IPR036894">
    <property type="entry name" value="YbaB-like_sf"/>
</dbReference>
<evidence type="ECO:0008006" key="3">
    <source>
        <dbReference type="Google" id="ProtNLM"/>
    </source>
</evidence>
<dbReference type="EMBL" id="BAABHJ010000008">
    <property type="protein sequence ID" value="GAA4609545.1"/>
    <property type="molecule type" value="Genomic_DNA"/>
</dbReference>
<name>A0ABP8TLM5_9ACTN</name>
<organism evidence="1 2">
    <name type="scientific">Actinoallomurus liliacearum</name>
    <dbReference type="NCBI Taxonomy" id="1080073"/>
    <lineage>
        <taxon>Bacteria</taxon>
        <taxon>Bacillati</taxon>
        <taxon>Actinomycetota</taxon>
        <taxon>Actinomycetes</taxon>
        <taxon>Streptosporangiales</taxon>
        <taxon>Thermomonosporaceae</taxon>
        <taxon>Actinoallomurus</taxon>
    </lineage>
</organism>
<accession>A0ABP8TLM5</accession>
<sequence>MASDNGFFGHTGNEEFDRILAQVGEQMQRFEEARKELSSLKGRATAADGQVEVEVLPSGALSSLQINPRAMRLGSEALAEAILEAAGNAAKEAADRMNEIMGSVTGRSADFSQMLQGKLLSLNPEAESDLHDPQLTDAMRQFQEMRRRYGL</sequence>
<gene>
    <name evidence="1" type="ORF">GCM10023195_38610</name>
</gene>
<dbReference type="RefSeq" id="WP_345355675.1">
    <property type="nucleotide sequence ID" value="NZ_BAABHJ010000008.1"/>
</dbReference>
<dbReference type="Pfam" id="PF02575">
    <property type="entry name" value="YbaB_DNA_bd"/>
    <property type="match status" value="1"/>
</dbReference>
<protein>
    <recommendedName>
        <fullName evidence="3">YbaB/EbfC family nucleoid-associated protein</fullName>
    </recommendedName>
</protein>
<evidence type="ECO:0000313" key="1">
    <source>
        <dbReference type="EMBL" id="GAA4609545.1"/>
    </source>
</evidence>
<dbReference type="Gene3D" id="3.30.1310.10">
    <property type="entry name" value="Nucleoid-associated protein YbaB-like domain"/>
    <property type="match status" value="1"/>
</dbReference>
<dbReference type="InterPro" id="IPR004401">
    <property type="entry name" value="YbaB/EbfC"/>
</dbReference>
<evidence type="ECO:0000313" key="2">
    <source>
        <dbReference type="Proteomes" id="UP001500212"/>
    </source>
</evidence>
<keyword evidence="2" id="KW-1185">Reference proteome</keyword>
<dbReference type="SUPFAM" id="SSF82607">
    <property type="entry name" value="YbaB-like"/>
    <property type="match status" value="1"/>
</dbReference>
<dbReference type="Proteomes" id="UP001500212">
    <property type="component" value="Unassembled WGS sequence"/>
</dbReference>
<proteinExistence type="predicted"/>
<reference evidence="2" key="1">
    <citation type="journal article" date="2019" name="Int. J. Syst. Evol. Microbiol.">
        <title>The Global Catalogue of Microorganisms (GCM) 10K type strain sequencing project: providing services to taxonomists for standard genome sequencing and annotation.</title>
        <authorList>
            <consortium name="The Broad Institute Genomics Platform"/>
            <consortium name="The Broad Institute Genome Sequencing Center for Infectious Disease"/>
            <person name="Wu L."/>
            <person name="Ma J."/>
        </authorList>
    </citation>
    <scope>NUCLEOTIDE SEQUENCE [LARGE SCALE GENOMIC DNA]</scope>
    <source>
        <strain evidence="2">JCM 17938</strain>
    </source>
</reference>
<comment type="caution">
    <text evidence="1">The sequence shown here is derived from an EMBL/GenBank/DDBJ whole genome shotgun (WGS) entry which is preliminary data.</text>
</comment>